<keyword evidence="2" id="KW-1133">Transmembrane helix</keyword>
<feature type="transmembrane region" description="Helical" evidence="2">
    <location>
        <begin position="49"/>
        <end position="66"/>
    </location>
</feature>
<gene>
    <name evidence="3" type="ORF">BWQ96_04110</name>
</gene>
<organism evidence="3 4">
    <name type="scientific">Gracilariopsis chorda</name>
    <dbReference type="NCBI Taxonomy" id="448386"/>
    <lineage>
        <taxon>Eukaryota</taxon>
        <taxon>Rhodophyta</taxon>
        <taxon>Florideophyceae</taxon>
        <taxon>Rhodymeniophycidae</taxon>
        <taxon>Gracilariales</taxon>
        <taxon>Gracilariaceae</taxon>
        <taxon>Gracilariopsis</taxon>
    </lineage>
</organism>
<protein>
    <submittedName>
        <fullName evidence="3">Uncharacterized protein</fullName>
    </submittedName>
</protein>
<comment type="caution">
    <text evidence="3">The sequence shown here is derived from an EMBL/GenBank/DDBJ whole genome shotgun (WGS) entry which is preliminary data.</text>
</comment>
<feature type="region of interest" description="Disordered" evidence="1">
    <location>
        <begin position="90"/>
        <end position="150"/>
    </location>
</feature>
<evidence type="ECO:0000256" key="1">
    <source>
        <dbReference type="SAM" id="MobiDB-lite"/>
    </source>
</evidence>
<feature type="compositionally biased region" description="Polar residues" evidence="1">
    <location>
        <begin position="90"/>
        <end position="101"/>
    </location>
</feature>
<dbReference type="EMBL" id="NBIV01000044">
    <property type="protein sequence ID" value="PXF46104.1"/>
    <property type="molecule type" value="Genomic_DNA"/>
</dbReference>
<evidence type="ECO:0000313" key="3">
    <source>
        <dbReference type="EMBL" id="PXF46104.1"/>
    </source>
</evidence>
<dbReference type="Proteomes" id="UP000247409">
    <property type="component" value="Unassembled WGS sequence"/>
</dbReference>
<feature type="compositionally biased region" description="Basic and acidic residues" evidence="1">
    <location>
        <begin position="116"/>
        <end position="128"/>
    </location>
</feature>
<reference evidence="3 4" key="1">
    <citation type="journal article" date="2018" name="Mol. Biol. Evol.">
        <title>Analysis of the draft genome of the red seaweed Gracilariopsis chorda provides insights into genome size evolution in Rhodophyta.</title>
        <authorList>
            <person name="Lee J."/>
            <person name="Yang E.C."/>
            <person name="Graf L."/>
            <person name="Yang J.H."/>
            <person name="Qiu H."/>
            <person name="Zel Zion U."/>
            <person name="Chan C.X."/>
            <person name="Stephens T.G."/>
            <person name="Weber A.P.M."/>
            <person name="Boo G.H."/>
            <person name="Boo S.M."/>
            <person name="Kim K.M."/>
            <person name="Shin Y."/>
            <person name="Jung M."/>
            <person name="Lee S.J."/>
            <person name="Yim H.S."/>
            <person name="Lee J.H."/>
            <person name="Bhattacharya D."/>
            <person name="Yoon H.S."/>
        </authorList>
    </citation>
    <scope>NUCLEOTIDE SEQUENCE [LARGE SCALE GENOMIC DNA]</scope>
    <source>
        <strain evidence="3 4">SKKU-2015</strain>
        <tissue evidence="3">Whole body</tissue>
    </source>
</reference>
<accession>A0A2V3IVE7</accession>
<sequence>MMDSTSAEVQTGAPVQKQNSSAKDFTVDICCPGIITEGEGKKSRPLHCFQILILVFIIAVAMHELVRNSALMTTEFHSLMKLSDQSWSRARNANGCSTKGTKSGCRKPTMASSAGSKKERTHEDDRGKWPWTTEPPATHTSAPAASQKGF</sequence>
<name>A0A2V3IVE7_9FLOR</name>
<evidence type="ECO:0000313" key="4">
    <source>
        <dbReference type="Proteomes" id="UP000247409"/>
    </source>
</evidence>
<dbReference type="AlphaFoldDB" id="A0A2V3IVE7"/>
<keyword evidence="4" id="KW-1185">Reference proteome</keyword>
<feature type="compositionally biased region" description="Low complexity" evidence="1">
    <location>
        <begin position="132"/>
        <end position="150"/>
    </location>
</feature>
<proteinExistence type="predicted"/>
<evidence type="ECO:0000256" key="2">
    <source>
        <dbReference type="SAM" id="Phobius"/>
    </source>
</evidence>
<keyword evidence="2" id="KW-0812">Transmembrane</keyword>
<keyword evidence="2" id="KW-0472">Membrane</keyword>